<dbReference type="EMBL" id="HBUF01179689">
    <property type="protein sequence ID" value="CAG6654971.1"/>
    <property type="molecule type" value="Transcribed_RNA"/>
</dbReference>
<dbReference type="AlphaFoldDB" id="A0A8D8RU39"/>
<reference evidence="1" key="1">
    <citation type="submission" date="2021-05" db="EMBL/GenBank/DDBJ databases">
        <authorList>
            <person name="Alioto T."/>
            <person name="Alioto T."/>
            <person name="Gomez Garrido J."/>
        </authorList>
    </citation>
    <scope>NUCLEOTIDE SEQUENCE</scope>
</reference>
<protein>
    <submittedName>
        <fullName evidence="1">Uncharacterized protein</fullName>
    </submittedName>
</protein>
<evidence type="ECO:0000313" key="1">
    <source>
        <dbReference type="EMBL" id="CAG6654971.1"/>
    </source>
</evidence>
<organism evidence="1">
    <name type="scientific">Cacopsylla melanoneura</name>
    <dbReference type="NCBI Taxonomy" id="428564"/>
    <lineage>
        <taxon>Eukaryota</taxon>
        <taxon>Metazoa</taxon>
        <taxon>Ecdysozoa</taxon>
        <taxon>Arthropoda</taxon>
        <taxon>Hexapoda</taxon>
        <taxon>Insecta</taxon>
        <taxon>Pterygota</taxon>
        <taxon>Neoptera</taxon>
        <taxon>Paraneoptera</taxon>
        <taxon>Hemiptera</taxon>
        <taxon>Sternorrhyncha</taxon>
        <taxon>Psylloidea</taxon>
        <taxon>Psyllidae</taxon>
        <taxon>Psyllinae</taxon>
        <taxon>Cacopsylla</taxon>
    </lineage>
</organism>
<dbReference type="EMBL" id="HBUF01342584">
    <property type="protein sequence ID" value="CAG6705630.1"/>
    <property type="molecule type" value="Transcribed_RNA"/>
</dbReference>
<proteinExistence type="predicted"/>
<sequence length="142" mass="15979">MPNSTPMWRPWDHASGFSSAVCPYSRAFPFTYHPMYLSSSIQASPVRPVPSPGRHSAPLPLQECTPGTNLLRMSGRVYRHAPVSNTEGVGTKGRYYGPGPILSNYAFGQEVPHGERSGRFRRNRFIRRQPADRILSRGWHGR</sequence>
<dbReference type="EMBL" id="HBUF01179688">
    <property type="protein sequence ID" value="CAG6654967.1"/>
    <property type="molecule type" value="Transcribed_RNA"/>
</dbReference>
<dbReference type="EMBL" id="HBUF01342586">
    <property type="protein sequence ID" value="CAG6705640.1"/>
    <property type="molecule type" value="Transcribed_RNA"/>
</dbReference>
<name>A0A8D8RU39_9HEMI</name>
<accession>A0A8D8RU39</accession>